<feature type="compositionally biased region" description="Polar residues" evidence="1">
    <location>
        <begin position="44"/>
        <end position="59"/>
    </location>
</feature>
<feature type="region of interest" description="Disordered" evidence="1">
    <location>
        <begin position="30"/>
        <end position="83"/>
    </location>
</feature>
<feature type="region of interest" description="Disordered" evidence="1">
    <location>
        <begin position="633"/>
        <end position="705"/>
    </location>
</feature>
<feature type="compositionally biased region" description="Low complexity" evidence="1">
    <location>
        <begin position="502"/>
        <end position="513"/>
    </location>
</feature>
<feature type="region of interest" description="Disordered" evidence="1">
    <location>
        <begin position="279"/>
        <end position="310"/>
    </location>
</feature>
<dbReference type="Proteomes" id="UP001430848">
    <property type="component" value="Unassembled WGS sequence"/>
</dbReference>
<comment type="caution">
    <text evidence="2">The sequence shown here is derived from an EMBL/GenBank/DDBJ whole genome shotgun (WGS) entry which is preliminary data.</text>
</comment>
<feature type="region of interest" description="Disordered" evidence="1">
    <location>
        <begin position="1"/>
        <end position="20"/>
    </location>
</feature>
<feature type="region of interest" description="Disordered" evidence="1">
    <location>
        <begin position="483"/>
        <end position="513"/>
    </location>
</feature>
<organism evidence="2 3">
    <name type="scientific">Diaporthe eres</name>
    <name type="common">Phomopsis oblonga</name>
    <dbReference type="NCBI Taxonomy" id="83184"/>
    <lineage>
        <taxon>Eukaryota</taxon>
        <taxon>Fungi</taxon>
        <taxon>Dikarya</taxon>
        <taxon>Ascomycota</taxon>
        <taxon>Pezizomycotina</taxon>
        <taxon>Sordariomycetes</taxon>
        <taxon>Sordariomycetidae</taxon>
        <taxon>Diaporthales</taxon>
        <taxon>Diaporthaceae</taxon>
        <taxon>Diaporthe</taxon>
        <taxon>Diaporthe eres species complex</taxon>
    </lineage>
</organism>
<feature type="compositionally biased region" description="Basic and acidic residues" evidence="1">
    <location>
        <begin position="345"/>
        <end position="357"/>
    </location>
</feature>
<accession>A0ABR1PHI9</accession>
<name>A0ABR1PHI9_DIAER</name>
<feature type="region of interest" description="Disordered" evidence="1">
    <location>
        <begin position="335"/>
        <end position="369"/>
    </location>
</feature>
<keyword evidence="3" id="KW-1185">Reference proteome</keyword>
<sequence length="705" mass="79121">MSDDNEPQGPSNPFIRFKNHVNARIGTGVSVFTGTTDDRDRPLGNNQASNLDGQTSTDHNGPAHTAASSPWPNRNQSPGSCRRQSSVVNYWDDWCHVDPYSPHNLRHLPQPTPKDLPSGADPADFGFPEAFEDLMSASNPFRGHLMDLGMRAGLKRSAAGKLVQPETPSAWVRRLYGDALLPPPFIWEQPRLAGGIPRPRPWAAQGEQPGVETVHRAQHGNEDIGDVARAYLEFMRQIDGNIDESFSKFEEIVGRDMAEMMRKGQKFAERAMKILAGERSEDHDAGSSHAKTQGGARPASASEEDQPVTEEDWYELIESASAKEDRFLDDFAKARARRAPPPAERTTRDTPPAKETVEYNPSGGKTIRTSSEHVDMFGFIHSRTEVRRLNAKGETVDYDTRYSVRSSDDDSRGDRARQEEYRPRVDAPVSVLTTPEQYTEFIGKSSDEQLESFRVSTAEADEAALSPENLALKNHQMQLILQEQQRRARSRNGTATAEEVPRATSGGAARGGSNHALQDYQMQLMLLEQQNKARLLLRPRAEAEVNEATSSKQQDSQMQLMLLEQQNKERLMRARGQAEVNEATSSKQEDYQMQLRLLEQQNKERLMRARGQAAPSSGERTLQDYQAEMRRLEEQGKESLRRAREEAGPGGGEPTLQDYEANMRRLEEQGKESLRRAREAAEAKPTSDKSQEVVKTEPSSGWFWR</sequence>
<dbReference type="EMBL" id="JAKNSF020000009">
    <property type="protein sequence ID" value="KAK7736909.1"/>
    <property type="molecule type" value="Genomic_DNA"/>
</dbReference>
<proteinExistence type="predicted"/>
<feature type="compositionally biased region" description="Basic and acidic residues" evidence="1">
    <location>
        <begin position="661"/>
        <end position="695"/>
    </location>
</feature>
<gene>
    <name evidence="2" type="ORF">SLS63_003259</name>
</gene>
<feature type="compositionally biased region" description="Basic and acidic residues" evidence="1">
    <location>
        <begin position="633"/>
        <end position="647"/>
    </location>
</feature>
<evidence type="ECO:0000313" key="2">
    <source>
        <dbReference type="EMBL" id="KAK7736909.1"/>
    </source>
</evidence>
<evidence type="ECO:0000313" key="3">
    <source>
        <dbReference type="Proteomes" id="UP001430848"/>
    </source>
</evidence>
<protein>
    <submittedName>
        <fullName evidence="2">Uncharacterized protein</fullName>
    </submittedName>
</protein>
<feature type="region of interest" description="Disordered" evidence="1">
    <location>
        <begin position="401"/>
        <end position="423"/>
    </location>
</feature>
<reference evidence="2 3" key="1">
    <citation type="submission" date="2024-02" db="EMBL/GenBank/DDBJ databases">
        <title>De novo assembly and annotation of 12 fungi associated with fruit tree decline syndrome in Ontario, Canada.</title>
        <authorList>
            <person name="Sulman M."/>
            <person name="Ellouze W."/>
            <person name="Ilyukhin E."/>
        </authorList>
    </citation>
    <scope>NUCLEOTIDE SEQUENCE [LARGE SCALE GENOMIC DNA]</scope>
    <source>
        <strain evidence="2 3">M169</strain>
    </source>
</reference>
<evidence type="ECO:0000256" key="1">
    <source>
        <dbReference type="SAM" id="MobiDB-lite"/>
    </source>
</evidence>
<feature type="compositionally biased region" description="Polar residues" evidence="1">
    <location>
        <begin position="66"/>
        <end position="83"/>
    </location>
</feature>